<dbReference type="EMBL" id="MRCA01000010">
    <property type="protein sequence ID" value="OKH12666.1"/>
    <property type="molecule type" value="Genomic_DNA"/>
</dbReference>
<dbReference type="GO" id="GO:0106300">
    <property type="term" value="P:protein-DNA covalent cross-linking repair"/>
    <property type="evidence" value="ECO:0007669"/>
    <property type="project" value="InterPro"/>
</dbReference>
<dbReference type="InterPro" id="IPR003738">
    <property type="entry name" value="SRAP"/>
</dbReference>
<dbReference type="Gene3D" id="3.90.1680.10">
    <property type="entry name" value="SOS response associated peptidase-like"/>
    <property type="match status" value="1"/>
</dbReference>
<keyword evidence="10" id="KW-1185">Reference proteome</keyword>
<dbReference type="GO" id="GO:0008233">
    <property type="term" value="F:peptidase activity"/>
    <property type="evidence" value="ECO:0007669"/>
    <property type="project" value="UniProtKB-KW"/>
</dbReference>
<keyword evidence="6" id="KW-0238">DNA-binding</keyword>
<dbReference type="PANTHER" id="PTHR13604:SF0">
    <property type="entry name" value="ABASIC SITE PROCESSING PROTEIN HMCES"/>
    <property type="match status" value="1"/>
</dbReference>
<evidence type="ECO:0000256" key="7">
    <source>
        <dbReference type="ARBA" id="ARBA00023239"/>
    </source>
</evidence>
<protein>
    <recommendedName>
        <fullName evidence="8">Abasic site processing protein</fullName>
        <ecNumber evidence="8">3.4.-.-</ecNumber>
    </recommendedName>
</protein>
<evidence type="ECO:0000313" key="9">
    <source>
        <dbReference type="EMBL" id="OKH12666.1"/>
    </source>
</evidence>
<dbReference type="PANTHER" id="PTHR13604">
    <property type="entry name" value="DC12-RELATED"/>
    <property type="match status" value="1"/>
</dbReference>
<sequence length="224" mass="25987">MCGRFTLSVFPEVLTQIFEVEKIPDFKPQYNIAPTQMVLVVLYNSEGHKREIQRLRWGLIPSWAKDQSMGARLINARAETVAEKPAFRRAFKRQRCLVVADGFYEWQQQDGKKQPYYFRLSNGKPFGFAGLWEEWQSPEQERIKSCTILTTQANELLQMVHDRMPVILQQESYDLWLDPQVHDVELLQPPLHPYPSEAMTSYPVTTLVNSPKNNSAECVTPVKI</sequence>
<accession>A0A1U7GWP8</accession>
<gene>
    <name evidence="9" type="ORF">NIES592_17675</name>
</gene>
<evidence type="ECO:0000256" key="3">
    <source>
        <dbReference type="ARBA" id="ARBA00022763"/>
    </source>
</evidence>
<dbReference type="Pfam" id="PF02586">
    <property type="entry name" value="SRAP"/>
    <property type="match status" value="1"/>
</dbReference>
<dbReference type="GO" id="GO:0003697">
    <property type="term" value="F:single-stranded DNA binding"/>
    <property type="evidence" value="ECO:0007669"/>
    <property type="project" value="InterPro"/>
</dbReference>
<comment type="similarity">
    <text evidence="1 8">Belongs to the SOS response-associated peptidase family.</text>
</comment>
<evidence type="ECO:0000313" key="10">
    <source>
        <dbReference type="Proteomes" id="UP000186391"/>
    </source>
</evidence>
<keyword evidence="3" id="KW-0227">DNA damage</keyword>
<dbReference type="SUPFAM" id="SSF143081">
    <property type="entry name" value="BB1717-like"/>
    <property type="match status" value="1"/>
</dbReference>
<dbReference type="RefSeq" id="WP_073556443.1">
    <property type="nucleotide sequence ID" value="NZ_MRCA01000010.1"/>
</dbReference>
<keyword evidence="5" id="KW-0190">Covalent protein-DNA linkage</keyword>
<keyword evidence="2 8" id="KW-0645">Protease</keyword>
<evidence type="ECO:0000256" key="6">
    <source>
        <dbReference type="ARBA" id="ARBA00023125"/>
    </source>
</evidence>
<evidence type="ECO:0000256" key="2">
    <source>
        <dbReference type="ARBA" id="ARBA00022670"/>
    </source>
</evidence>
<dbReference type="GO" id="GO:0016829">
    <property type="term" value="F:lyase activity"/>
    <property type="evidence" value="ECO:0007669"/>
    <property type="project" value="UniProtKB-KW"/>
</dbReference>
<keyword evidence="4 8" id="KW-0378">Hydrolase</keyword>
<evidence type="ECO:0000256" key="8">
    <source>
        <dbReference type="RuleBase" id="RU364100"/>
    </source>
</evidence>
<dbReference type="Proteomes" id="UP000186391">
    <property type="component" value="Unassembled WGS sequence"/>
</dbReference>
<dbReference type="AlphaFoldDB" id="A0A1U7GWP8"/>
<proteinExistence type="inferred from homology"/>
<organism evidence="9 10">
    <name type="scientific">Fischerella major NIES-592</name>
    <dbReference type="NCBI Taxonomy" id="210994"/>
    <lineage>
        <taxon>Bacteria</taxon>
        <taxon>Bacillati</taxon>
        <taxon>Cyanobacteriota</taxon>
        <taxon>Cyanophyceae</taxon>
        <taxon>Nostocales</taxon>
        <taxon>Hapalosiphonaceae</taxon>
        <taxon>Fischerella</taxon>
    </lineage>
</organism>
<evidence type="ECO:0000256" key="4">
    <source>
        <dbReference type="ARBA" id="ARBA00022801"/>
    </source>
</evidence>
<dbReference type="InterPro" id="IPR036590">
    <property type="entry name" value="SRAP-like"/>
</dbReference>
<dbReference type="EC" id="3.4.-.-" evidence="8"/>
<dbReference type="GO" id="GO:0006508">
    <property type="term" value="P:proteolysis"/>
    <property type="evidence" value="ECO:0007669"/>
    <property type="project" value="UniProtKB-KW"/>
</dbReference>
<reference evidence="9 10" key="1">
    <citation type="submission" date="2016-11" db="EMBL/GenBank/DDBJ databases">
        <title>Draft Genome Sequences of Nine Cyanobacterial Strains from Diverse Habitats.</title>
        <authorList>
            <person name="Zhu T."/>
            <person name="Hou S."/>
            <person name="Lu X."/>
            <person name="Hess W.R."/>
        </authorList>
    </citation>
    <scope>NUCLEOTIDE SEQUENCE [LARGE SCALE GENOMIC DNA]</scope>
    <source>
        <strain evidence="9 10">NIES-592</strain>
    </source>
</reference>
<evidence type="ECO:0000256" key="5">
    <source>
        <dbReference type="ARBA" id="ARBA00023124"/>
    </source>
</evidence>
<dbReference type="OrthoDB" id="9782620at2"/>
<name>A0A1U7GWP8_9CYAN</name>
<keyword evidence="7" id="KW-0456">Lyase</keyword>
<comment type="caution">
    <text evidence="9">The sequence shown here is derived from an EMBL/GenBank/DDBJ whole genome shotgun (WGS) entry which is preliminary data.</text>
</comment>
<evidence type="ECO:0000256" key="1">
    <source>
        <dbReference type="ARBA" id="ARBA00008136"/>
    </source>
</evidence>